<sequence length="284" mass="33028">MKNLNDESENMENQNDALAAVLAVDPWSLQATGVTSLADDTSRLCLVTEPDAEGERDVLGLRPIDSRVVVSGHLYFNYKRVKNIGRCLHLDDALISWQLKCLVPHHLFNHRSDELLNTTVLWSEPVRDACFHNKFGNVTFTVAWSDMYRLFGPNMYYLHQRIARNFLTTEILVTKKHFSSLRPVDFEARNAPVRIGPDKSLEYATVAQGAKSSLKHRIYIAFDATFWEGFWVYKVSTKISNEHQFDKFCFRERCITHRFCQYYLNVTQVDEIFCSMLNYQNRPR</sequence>
<evidence type="ECO:0000313" key="1">
    <source>
        <dbReference type="Proteomes" id="UP000694843"/>
    </source>
</evidence>
<keyword evidence="1" id="KW-1185">Reference proteome</keyword>
<dbReference type="AlphaFoldDB" id="A0A8B7N603"/>
<organism evidence="1 2">
    <name type="scientific">Hyalella azteca</name>
    <name type="common">Amphipod</name>
    <dbReference type="NCBI Taxonomy" id="294128"/>
    <lineage>
        <taxon>Eukaryota</taxon>
        <taxon>Metazoa</taxon>
        <taxon>Ecdysozoa</taxon>
        <taxon>Arthropoda</taxon>
        <taxon>Crustacea</taxon>
        <taxon>Multicrustacea</taxon>
        <taxon>Malacostraca</taxon>
        <taxon>Eumalacostraca</taxon>
        <taxon>Peracarida</taxon>
        <taxon>Amphipoda</taxon>
        <taxon>Senticaudata</taxon>
        <taxon>Talitrida</taxon>
        <taxon>Talitroidea</taxon>
        <taxon>Hyalellidae</taxon>
        <taxon>Hyalella</taxon>
    </lineage>
</organism>
<dbReference type="Proteomes" id="UP000694843">
    <property type="component" value="Unplaced"/>
</dbReference>
<accession>A0A8B7N603</accession>
<proteinExistence type="predicted"/>
<reference evidence="2" key="1">
    <citation type="submission" date="2025-08" db="UniProtKB">
        <authorList>
            <consortium name="RefSeq"/>
        </authorList>
    </citation>
    <scope>IDENTIFICATION</scope>
    <source>
        <tissue evidence="2">Whole organism</tissue>
    </source>
</reference>
<dbReference type="KEGG" id="hazt:108666360"/>
<dbReference type="GeneID" id="108666360"/>
<dbReference type="RefSeq" id="XP_018008704.1">
    <property type="nucleotide sequence ID" value="XM_018153215.2"/>
</dbReference>
<evidence type="ECO:0000313" key="2">
    <source>
        <dbReference type="RefSeq" id="XP_018008704.1"/>
    </source>
</evidence>
<protein>
    <submittedName>
        <fullName evidence="2">Uncharacterized protein LOC108666360</fullName>
    </submittedName>
</protein>
<name>A0A8B7N603_HYAAZ</name>
<gene>
    <name evidence="2" type="primary">LOC108666360</name>
</gene>